<accession>A0AAF0I8R2</accession>
<dbReference type="Gene3D" id="3.60.21.10">
    <property type="match status" value="1"/>
</dbReference>
<dbReference type="InterPro" id="IPR004843">
    <property type="entry name" value="Calcineurin-like_PHP"/>
</dbReference>
<sequence>MIKFLHIADLHMDRSFEGISDLHPSFAKKLHTVNDQVLNSIYEQAYQQQVDLVILAGDNFHQTTSSLATQRVFTNFLTRLQNINIPVCLIFGNHDYYDSKRYWFDFPDNVTLWNTSEVQTHDFTSSSGERVTISGFSYTSPWLNEDMTTYFPKKQPSHSDYHIGIYHGNRGTLNKAEQQQYAPFSLTSLLEKNYDYWALGHIHVPTILDANNRVVYPGTPQGHNRKERQVKGVVLVELDHNESKLEWLPVNHVSYEKKVVSLKSCHDLSQVQHMLITLSKEVFAGRRTELLFLELSLTDHVHFSEELKAKLTSNELAEMIQQVVAIEELTISKIALQHSKINQLADLKPIQLPIYPSQIEAIIQHFTDEEIFNDITSDLTNHKLFNELVTLDEELRNDVIEEMKTNFYQKIAPGGHCFENNES</sequence>
<dbReference type="InterPro" id="IPR041796">
    <property type="entry name" value="Mre11_N"/>
</dbReference>
<evidence type="ECO:0000313" key="4">
    <source>
        <dbReference type="Proteomes" id="UP001179647"/>
    </source>
</evidence>
<evidence type="ECO:0000313" key="3">
    <source>
        <dbReference type="EMBL" id="WEG74251.1"/>
    </source>
</evidence>
<keyword evidence="4" id="KW-1185">Reference proteome</keyword>
<dbReference type="InterPro" id="IPR050535">
    <property type="entry name" value="DNA_Repair-Maintenance_Comp"/>
</dbReference>
<keyword evidence="3" id="KW-0269">Exonuclease</keyword>
<dbReference type="PIRSF" id="PIRSF033091">
    <property type="entry name" value="Pesterase_YhaO"/>
    <property type="match status" value="1"/>
</dbReference>
<proteinExistence type="predicted"/>
<dbReference type="CDD" id="cd00840">
    <property type="entry name" value="MPP_Mre11_N"/>
    <property type="match status" value="1"/>
</dbReference>
<dbReference type="EMBL" id="CP110232">
    <property type="protein sequence ID" value="WEG74251.1"/>
    <property type="molecule type" value="Genomic_DNA"/>
</dbReference>
<dbReference type="PANTHER" id="PTHR30337:SF7">
    <property type="entry name" value="PHOSPHOESTERASE"/>
    <property type="match status" value="1"/>
</dbReference>
<name>A0AAF0I8R2_9ENTE</name>
<dbReference type="InterPro" id="IPR029052">
    <property type="entry name" value="Metallo-depent_PP-like"/>
</dbReference>
<dbReference type="PANTHER" id="PTHR30337">
    <property type="entry name" value="COMPONENT OF ATP-DEPENDENT DSDNA EXONUCLEASE"/>
    <property type="match status" value="1"/>
</dbReference>
<dbReference type="GO" id="GO:0004527">
    <property type="term" value="F:exonuclease activity"/>
    <property type="evidence" value="ECO:0007669"/>
    <property type="project" value="UniProtKB-KW"/>
</dbReference>
<dbReference type="KEGG" id="vie:OL234_04965"/>
<dbReference type="RefSeq" id="WP_275470050.1">
    <property type="nucleotide sequence ID" value="NZ_CP110232.1"/>
</dbReference>
<organism evidence="3 4">
    <name type="scientific">Vagococcus intermedius</name>
    <dbReference type="NCBI Taxonomy" id="2991418"/>
    <lineage>
        <taxon>Bacteria</taxon>
        <taxon>Bacillati</taxon>
        <taxon>Bacillota</taxon>
        <taxon>Bacilli</taxon>
        <taxon>Lactobacillales</taxon>
        <taxon>Enterococcaceae</taxon>
        <taxon>Vagococcus</taxon>
    </lineage>
</organism>
<dbReference type="Pfam" id="PF00149">
    <property type="entry name" value="Metallophos"/>
    <property type="match status" value="1"/>
</dbReference>
<dbReference type="SUPFAM" id="SSF56300">
    <property type="entry name" value="Metallo-dependent phosphatases"/>
    <property type="match status" value="1"/>
</dbReference>
<keyword evidence="1" id="KW-0378">Hydrolase</keyword>
<dbReference type="InterPro" id="IPR014576">
    <property type="entry name" value="Pesterase_YhaO"/>
</dbReference>
<evidence type="ECO:0000259" key="2">
    <source>
        <dbReference type="Pfam" id="PF00149"/>
    </source>
</evidence>
<gene>
    <name evidence="3" type="ORF">OL234_04965</name>
</gene>
<dbReference type="Proteomes" id="UP001179647">
    <property type="component" value="Chromosome"/>
</dbReference>
<feature type="domain" description="Calcineurin-like phosphoesterase" evidence="2">
    <location>
        <begin position="2"/>
        <end position="205"/>
    </location>
</feature>
<evidence type="ECO:0000256" key="1">
    <source>
        <dbReference type="ARBA" id="ARBA00022801"/>
    </source>
</evidence>
<dbReference type="AlphaFoldDB" id="A0AAF0I8R2"/>
<keyword evidence="3" id="KW-0540">Nuclease</keyword>
<reference evidence="3" key="1">
    <citation type="submission" date="2022-10" db="EMBL/GenBank/DDBJ databases">
        <title>Vagococcus sp. isolated from poultry meat.</title>
        <authorList>
            <person name="Johansson P."/>
            <person name="Bjorkroth J."/>
        </authorList>
    </citation>
    <scope>NUCLEOTIDE SEQUENCE</scope>
    <source>
        <strain evidence="3">STAA11</strain>
    </source>
</reference>
<protein>
    <submittedName>
        <fullName evidence="3">DNA repair exonuclease</fullName>
    </submittedName>
</protein>